<name>A0A7S1XG39_9RHOD</name>
<evidence type="ECO:0000256" key="6">
    <source>
        <dbReference type="ARBA" id="ARBA00023065"/>
    </source>
</evidence>
<dbReference type="PANTHER" id="PTHR33281">
    <property type="entry name" value="UPF0187 PROTEIN YNEE"/>
    <property type="match status" value="1"/>
</dbReference>
<keyword evidence="3" id="KW-1003">Cell membrane</keyword>
<feature type="compositionally biased region" description="Polar residues" evidence="8">
    <location>
        <begin position="189"/>
        <end position="203"/>
    </location>
</feature>
<evidence type="ECO:0000256" key="2">
    <source>
        <dbReference type="ARBA" id="ARBA00022448"/>
    </source>
</evidence>
<dbReference type="PANTHER" id="PTHR33281:SF19">
    <property type="entry name" value="VOLTAGE-DEPENDENT ANION CHANNEL-FORMING PROTEIN YNEE"/>
    <property type="match status" value="1"/>
</dbReference>
<keyword evidence="5" id="KW-1133">Transmembrane helix</keyword>
<comment type="subcellular location">
    <subcellularLocation>
        <location evidence="1">Cell membrane</location>
        <topology evidence="1">Multi-pass membrane protein</topology>
    </subcellularLocation>
</comment>
<dbReference type="GO" id="GO:0005254">
    <property type="term" value="F:chloride channel activity"/>
    <property type="evidence" value="ECO:0007669"/>
    <property type="project" value="InterPro"/>
</dbReference>
<dbReference type="Pfam" id="PF25539">
    <property type="entry name" value="Bestrophin_2"/>
    <property type="match status" value="1"/>
</dbReference>
<evidence type="ECO:0000256" key="8">
    <source>
        <dbReference type="SAM" id="MobiDB-lite"/>
    </source>
</evidence>
<dbReference type="GO" id="GO:0005886">
    <property type="term" value="C:plasma membrane"/>
    <property type="evidence" value="ECO:0007669"/>
    <property type="project" value="UniProtKB-SubCell"/>
</dbReference>
<feature type="region of interest" description="Disordered" evidence="8">
    <location>
        <begin position="187"/>
        <end position="217"/>
    </location>
</feature>
<reference evidence="9" key="1">
    <citation type="submission" date="2021-01" db="EMBL/GenBank/DDBJ databases">
        <authorList>
            <person name="Corre E."/>
            <person name="Pelletier E."/>
            <person name="Niang G."/>
            <person name="Scheremetjew M."/>
            <person name="Finn R."/>
            <person name="Kale V."/>
            <person name="Holt S."/>
            <person name="Cochrane G."/>
            <person name="Meng A."/>
            <person name="Brown T."/>
            <person name="Cohen L."/>
        </authorList>
    </citation>
    <scope>NUCLEOTIDE SEQUENCE</scope>
    <source>
        <strain evidence="9">SAG 36.94</strain>
    </source>
</reference>
<gene>
    <name evidence="9" type="ORF">CCAE0312_LOCUS7809</name>
</gene>
<dbReference type="EMBL" id="HBGH01014061">
    <property type="protein sequence ID" value="CAD9235718.1"/>
    <property type="molecule type" value="Transcribed_RNA"/>
</dbReference>
<proteinExistence type="predicted"/>
<dbReference type="InterPro" id="IPR044669">
    <property type="entry name" value="YneE/VCCN1/2-like"/>
</dbReference>
<sequence length="217" mass="24721">MESLKPLLPSEEWEQVALSRTNRPAVVVTLLGQQLRFASEECPRGSREEEFLVSLSNSLPSEMFRIQSVCEMIIKTPVPLSYSHHAARFVAIWIFTLPLVLTPKCGFAVVPVTTCLGWALYGIKELAATIEQPFDFPLRRKGPKRRGRSERCFSKLHLDDFCSLIDSDLEQFRILHGSRKLVRIEPKLESQSTSEGPSVQVNHPETYIPHDREKHLP</sequence>
<evidence type="ECO:0000256" key="1">
    <source>
        <dbReference type="ARBA" id="ARBA00004651"/>
    </source>
</evidence>
<keyword evidence="2" id="KW-0813">Transport</keyword>
<feature type="compositionally biased region" description="Basic and acidic residues" evidence="8">
    <location>
        <begin position="208"/>
        <end position="217"/>
    </location>
</feature>
<keyword evidence="7" id="KW-0472">Membrane</keyword>
<evidence type="ECO:0000256" key="3">
    <source>
        <dbReference type="ARBA" id="ARBA00022475"/>
    </source>
</evidence>
<keyword evidence="4" id="KW-0812">Transmembrane</keyword>
<evidence type="ECO:0000313" key="9">
    <source>
        <dbReference type="EMBL" id="CAD9235718.1"/>
    </source>
</evidence>
<dbReference type="AlphaFoldDB" id="A0A7S1XG39"/>
<keyword evidence="6" id="KW-0406">Ion transport</keyword>
<accession>A0A7S1XG39</accession>
<organism evidence="9">
    <name type="scientific">Compsopogon caeruleus</name>
    <dbReference type="NCBI Taxonomy" id="31354"/>
    <lineage>
        <taxon>Eukaryota</taxon>
        <taxon>Rhodophyta</taxon>
        <taxon>Compsopogonophyceae</taxon>
        <taxon>Compsopogonales</taxon>
        <taxon>Compsopogonaceae</taxon>
        <taxon>Compsopogon</taxon>
    </lineage>
</organism>
<evidence type="ECO:0000256" key="7">
    <source>
        <dbReference type="ARBA" id="ARBA00023136"/>
    </source>
</evidence>
<protein>
    <submittedName>
        <fullName evidence="9">Uncharacterized protein</fullName>
    </submittedName>
</protein>
<evidence type="ECO:0000256" key="4">
    <source>
        <dbReference type="ARBA" id="ARBA00022692"/>
    </source>
</evidence>
<evidence type="ECO:0000256" key="5">
    <source>
        <dbReference type="ARBA" id="ARBA00022989"/>
    </source>
</evidence>